<accession>A0A9W7B5W3</accession>
<name>A0A9W7B5W3_9STRA</name>
<reference evidence="3" key="1">
    <citation type="journal article" date="2023" name="Commun. Biol.">
        <title>Genome analysis of Parmales, the sister group of diatoms, reveals the evolutionary specialization of diatoms from phago-mixotrophs to photoautotrophs.</title>
        <authorList>
            <person name="Ban H."/>
            <person name="Sato S."/>
            <person name="Yoshikawa S."/>
            <person name="Yamada K."/>
            <person name="Nakamura Y."/>
            <person name="Ichinomiya M."/>
            <person name="Sato N."/>
            <person name="Blanc-Mathieu R."/>
            <person name="Endo H."/>
            <person name="Kuwata A."/>
            <person name="Ogata H."/>
        </authorList>
    </citation>
    <scope>NUCLEOTIDE SEQUENCE [LARGE SCALE GENOMIC DNA]</scope>
    <source>
        <strain evidence="3">NIES 3701</strain>
    </source>
</reference>
<keyword evidence="3" id="KW-1185">Reference proteome</keyword>
<proteinExistence type="predicted"/>
<dbReference type="AlphaFoldDB" id="A0A9W7B5W3"/>
<gene>
    <name evidence="2" type="ORF">TrST_g7784</name>
</gene>
<feature type="compositionally biased region" description="Basic and acidic residues" evidence="1">
    <location>
        <begin position="32"/>
        <end position="46"/>
    </location>
</feature>
<protein>
    <submittedName>
        <fullName evidence="2">Uncharacterized protein</fullName>
    </submittedName>
</protein>
<comment type="caution">
    <text evidence="2">The sequence shown here is derived from an EMBL/GenBank/DDBJ whole genome shotgun (WGS) entry which is preliminary data.</text>
</comment>
<dbReference type="EMBL" id="BRXY01000242">
    <property type="protein sequence ID" value="GMH80185.1"/>
    <property type="molecule type" value="Genomic_DNA"/>
</dbReference>
<feature type="compositionally biased region" description="Basic residues" evidence="1">
    <location>
        <begin position="1"/>
        <end position="12"/>
    </location>
</feature>
<evidence type="ECO:0000256" key="1">
    <source>
        <dbReference type="SAM" id="MobiDB-lite"/>
    </source>
</evidence>
<evidence type="ECO:0000313" key="3">
    <source>
        <dbReference type="Proteomes" id="UP001165085"/>
    </source>
</evidence>
<evidence type="ECO:0000313" key="2">
    <source>
        <dbReference type="EMBL" id="GMH80185.1"/>
    </source>
</evidence>
<dbReference type="Proteomes" id="UP001165085">
    <property type="component" value="Unassembled WGS sequence"/>
</dbReference>
<feature type="region of interest" description="Disordered" evidence="1">
    <location>
        <begin position="1"/>
        <end position="59"/>
    </location>
</feature>
<sequence length="115" mass="12722">MPPRLKKNRSPPKGKGSKELWSKKATKTATTTKREIAAFDPNERRTSTSSGVTPGDTPSVVLEASKDLSEDKEILLKAWIDMGGKEPDLKKSKGEDVSEWEGIVVERDRVVEISK</sequence>
<organism evidence="2 3">
    <name type="scientific">Triparma strigata</name>
    <dbReference type="NCBI Taxonomy" id="1606541"/>
    <lineage>
        <taxon>Eukaryota</taxon>
        <taxon>Sar</taxon>
        <taxon>Stramenopiles</taxon>
        <taxon>Ochrophyta</taxon>
        <taxon>Bolidophyceae</taxon>
        <taxon>Parmales</taxon>
        <taxon>Triparmaceae</taxon>
        <taxon>Triparma</taxon>
    </lineage>
</organism>